<keyword evidence="7" id="KW-0732">Signal</keyword>
<keyword evidence="5" id="KW-0762">Sugar transport</keyword>
<dbReference type="Proteomes" id="UP000030185">
    <property type="component" value="Unassembled WGS sequence"/>
</dbReference>
<dbReference type="STRING" id="153721.MYP_1273"/>
<accession>A0A098LAU4</accession>
<dbReference type="Pfam" id="PF22461">
    <property type="entry name" value="SLBB_2"/>
    <property type="match status" value="1"/>
</dbReference>
<evidence type="ECO:0000256" key="6">
    <source>
        <dbReference type="ARBA" id="ARBA00022692"/>
    </source>
</evidence>
<evidence type="ECO:0000259" key="17">
    <source>
        <dbReference type="Pfam" id="PF22461"/>
    </source>
</evidence>
<keyword evidence="19" id="KW-1185">Reference proteome</keyword>
<evidence type="ECO:0000256" key="9">
    <source>
        <dbReference type="ARBA" id="ARBA00023065"/>
    </source>
</evidence>
<dbReference type="InterPro" id="IPR049712">
    <property type="entry name" value="Poly_export"/>
</dbReference>
<proteinExistence type="inferred from homology"/>
<keyword evidence="4" id="KW-1134">Transmembrane beta strand</keyword>
<keyword evidence="3" id="KW-0813">Transport</keyword>
<dbReference type="InterPro" id="IPR003715">
    <property type="entry name" value="Poly_export_N"/>
</dbReference>
<keyword evidence="6 15" id="KW-0812">Transmembrane</keyword>
<organism evidence="18 19">
    <name type="scientific">Sporocytophaga myxococcoides</name>
    <dbReference type="NCBI Taxonomy" id="153721"/>
    <lineage>
        <taxon>Bacteria</taxon>
        <taxon>Pseudomonadati</taxon>
        <taxon>Bacteroidota</taxon>
        <taxon>Cytophagia</taxon>
        <taxon>Cytophagales</taxon>
        <taxon>Cytophagaceae</taxon>
        <taxon>Sporocytophaga</taxon>
    </lineage>
</organism>
<keyword evidence="15" id="KW-1133">Transmembrane helix</keyword>
<keyword evidence="11 15" id="KW-0472">Membrane</keyword>
<keyword evidence="8" id="KW-0625">Polysaccharide transport</keyword>
<dbReference type="GO" id="GO:0015159">
    <property type="term" value="F:polysaccharide transmembrane transporter activity"/>
    <property type="evidence" value="ECO:0007669"/>
    <property type="project" value="InterPro"/>
</dbReference>
<feature type="transmembrane region" description="Helical" evidence="15">
    <location>
        <begin position="195"/>
        <end position="215"/>
    </location>
</feature>
<feature type="domain" description="Polysaccharide export protein N-terminal" evidence="16">
    <location>
        <begin position="9"/>
        <end position="100"/>
    </location>
</feature>
<evidence type="ECO:0000256" key="3">
    <source>
        <dbReference type="ARBA" id="ARBA00022448"/>
    </source>
</evidence>
<evidence type="ECO:0000256" key="8">
    <source>
        <dbReference type="ARBA" id="ARBA00023047"/>
    </source>
</evidence>
<keyword evidence="12" id="KW-0564">Palmitate</keyword>
<keyword evidence="9" id="KW-0406">Ion transport</keyword>
<dbReference type="GO" id="GO:0015288">
    <property type="term" value="F:porin activity"/>
    <property type="evidence" value="ECO:0007669"/>
    <property type="project" value="UniProtKB-KW"/>
</dbReference>
<sequence length="218" mass="24498">MFIGQEQFVYKIQPRDLLHISVVSPDLRVTSFYNIQQTPSQAVSPGSMYLNGYIVNDSGMVNIPVIGKVKVKDQTLSEIQLNIEKIVREQVSDATVVVKLLSYRVTVLGEVRNPGIHYMYNERFTLLEALGMAGDLSEYGSRKNLKLMRPKNGGTEIVHLDLTDENLLKSPYFYLKPNDVVYVAPMKAKIDRNNLTLTATLFAGLSALLLLINFIKSN</sequence>
<dbReference type="InterPro" id="IPR054765">
    <property type="entry name" value="SLBB_dom"/>
</dbReference>
<dbReference type="PANTHER" id="PTHR33619:SF3">
    <property type="entry name" value="POLYSACCHARIDE EXPORT PROTEIN GFCE-RELATED"/>
    <property type="match status" value="1"/>
</dbReference>
<dbReference type="GO" id="GO:0046930">
    <property type="term" value="C:pore complex"/>
    <property type="evidence" value="ECO:0007669"/>
    <property type="project" value="UniProtKB-KW"/>
</dbReference>
<comment type="subcellular location">
    <subcellularLocation>
        <location evidence="1">Cell outer membrane</location>
        <topology evidence="1">Multi-pass membrane protein</topology>
    </subcellularLocation>
</comment>
<evidence type="ECO:0000256" key="1">
    <source>
        <dbReference type="ARBA" id="ARBA00004571"/>
    </source>
</evidence>
<dbReference type="Gene3D" id="3.10.560.10">
    <property type="entry name" value="Outer membrane lipoprotein wza domain like"/>
    <property type="match status" value="1"/>
</dbReference>
<evidence type="ECO:0000256" key="12">
    <source>
        <dbReference type="ARBA" id="ARBA00023139"/>
    </source>
</evidence>
<dbReference type="eggNOG" id="COG1596">
    <property type="taxonomic scope" value="Bacteria"/>
</dbReference>
<comment type="caution">
    <text evidence="18">The sequence shown here is derived from an EMBL/GenBank/DDBJ whole genome shotgun (WGS) entry which is preliminary data.</text>
</comment>
<evidence type="ECO:0000256" key="15">
    <source>
        <dbReference type="SAM" id="Phobius"/>
    </source>
</evidence>
<dbReference type="EMBL" id="BBLT01000002">
    <property type="protein sequence ID" value="GAL84045.1"/>
    <property type="molecule type" value="Genomic_DNA"/>
</dbReference>
<name>A0A098LAU4_9BACT</name>
<evidence type="ECO:0000256" key="10">
    <source>
        <dbReference type="ARBA" id="ARBA00023114"/>
    </source>
</evidence>
<protein>
    <submittedName>
        <fullName evidence="18">Polysaccharide export outer membrane protein</fullName>
    </submittedName>
</protein>
<evidence type="ECO:0000313" key="18">
    <source>
        <dbReference type="EMBL" id="GAL84045.1"/>
    </source>
</evidence>
<evidence type="ECO:0000256" key="11">
    <source>
        <dbReference type="ARBA" id="ARBA00023136"/>
    </source>
</evidence>
<evidence type="ECO:0000256" key="14">
    <source>
        <dbReference type="ARBA" id="ARBA00023288"/>
    </source>
</evidence>
<gene>
    <name evidence="18" type="ORF">MYP_1273</name>
</gene>
<evidence type="ECO:0000256" key="4">
    <source>
        <dbReference type="ARBA" id="ARBA00022452"/>
    </source>
</evidence>
<evidence type="ECO:0000256" key="2">
    <source>
        <dbReference type="ARBA" id="ARBA00009450"/>
    </source>
</evidence>
<reference evidence="18 19" key="1">
    <citation type="submission" date="2014-09" db="EMBL/GenBank/DDBJ databases">
        <title>Sporocytophaga myxococcoides PG-01 genome sequencing.</title>
        <authorList>
            <person name="Liu L."/>
            <person name="Gao P.J."/>
            <person name="Chen G.J."/>
            <person name="Wang L.S."/>
        </authorList>
    </citation>
    <scope>NUCLEOTIDE SEQUENCE [LARGE SCALE GENOMIC DNA]</scope>
    <source>
        <strain evidence="18 19">PG-01</strain>
    </source>
</reference>
<dbReference type="GO" id="GO:0006811">
    <property type="term" value="P:monoatomic ion transport"/>
    <property type="evidence" value="ECO:0007669"/>
    <property type="project" value="UniProtKB-KW"/>
</dbReference>
<comment type="similarity">
    <text evidence="2">Belongs to the BexD/CtrA/VexA family.</text>
</comment>
<evidence type="ECO:0000313" key="19">
    <source>
        <dbReference type="Proteomes" id="UP000030185"/>
    </source>
</evidence>
<keyword evidence="14" id="KW-0449">Lipoprotein</keyword>
<dbReference type="AlphaFoldDB" id="A0A098LAU4"/>
<dbReference type="GO" id="GO:0009279">
    <property type="term" value="C:cell outer membrane"/>
    <property type="evidence" value="ECO:0007669"/>
    <property type="project" value="UniProtKB-SubCell"/>
</dbReference>
<keyword evidence="13" id="KW-0998">Cell outer membrane</keyword>
<evidence type="ECO:0000256" key="7">
    <source>
        <dbReference type="ARBA" id="ARBA00022729"/>
    </source>
</evidence>
<evidence type="ECO:0000256" key="13">
    <source>
        <dbReference type="ARBA" id="ARBA00023237"/>
    </source>
</evidence>
<evidence type="ECO:0000256" key="5">
    <source>
        <dbReference type="ARBA" id="ARBA00022597"/>
    </source>
</evidence>
<dbReference type="Pfam" id="PF02563">
    <property type="entry name" value="Poly_export"/>
    <property type="match status" value="1"/>
</dbReference>
<evidence type="ECO:0000259" key="16">
    <source>
        <dbReference type="Pfam" id="PF02563"/>
    </source>
</evidence>
<feature type="domain" description="SLBB" evidence="17">
    <location>
        <begin position="104"/>
        <end position="183"/>
    </location>
</feature>
<dbReference type="PANTHER" id="PTHR33619">
    <property type="entry name" value="POLYSACCHARIDE EXPORT PROTEIN GFCE-RELATED"/>
    <property type="match status" value="1"/>
</dbReference>
<keyword evidence="10" id="KW-0626">Porin</keyword>